<dbReference type="OrthoDB" id="9793236at2"/>
<dbReference type="PANTHER" id="PTHR34047">
    <property type="entry name" value="NUCLEAR INTRON MATURASE 1, MITOCHONDRIAL-RELATED"/>
    <property type="match status" value="1"/>
</dbReference>
<comment type="caution">
    <text evidence="3">The sequence shown here is derived from an EMBL/GenBank/DDBJ whole genome shotgun (WGS) entry which is preliminary data.</text>
</comment>
<gene>
    <name evidence="3" type="primary">ltrA</name>
    <name evidence="2" type="ORF">CE91St55_64200</name>
    <name evidence="3" type="ORF">DWX31_33170</name>
</gene>
<dbReference type="InterPro" id="IPR051083">
    <property type="entry name" value="GrpII_Intron_Splice-Mob/Def"/>
</dbReference>
<reference evidence="3 4" key="1">
    <citation type="submission" date="2018-08" db="EMBL/GenBank/DDBJ databases">
        <title>A genome reference for cultivated species of the human gut microbiota.</title>
        <authorList>
            <person name="Zou Y."/>
            <person name="Xue W."/>
            <person name="Luo G."/>
        </authorList>
    </citation>
    <scope>NUCLEOTIDE SEQUENCE [LARGE SCALE GENOMIC DNA]</scope>
    <source>
        <strain evidence="3 4">AF19-13AC</strain>
    </source>
</reference>
<dbReference type="CDD" id="cd01651">
    <property type="entry name" value="RT_G2_intron"/>
    <property type="match status" value="1"/>
</dbReference>
<dbReference type="EMBL" id="QTJW01000058">
    <property type="protein sequence ID" value="RGD66336.1"/>
    <property type="molecule type" value="Genomic_DNA"/>
</dbReference>
<name>A0A3E3DBE1_9FIRM</name>
<dbReference type="EC" id="2.7.7.49" evidence="3"/>
<dbReference type="AlphaFoldDB" id="A0A3E3DBE1"/>
<proteinExistence type="predicted"/>
<dbReference type="Proteomes" id="UP001055091">
    <property type="component" value="Unassembled WGS sequence"/>
</dbReference>
<dbReference type="GeneID" id="83003250"/>
<dbReference type="Proteomes" id="UP000261023">
    <property type="component" value="Unassembled WGS sequence"/>
</dbReference>
<evidence type="ECO:0000313" key="4">
    <source>
        <dbReference type="Proteomes" id="UP000261023"/>
    </source>
</evidence>
<evidence type="ECO:0000313" key="3">
    <source>
        <dbReference type="EMBL" id="RGD66336.1"/>
    </source>
</evidence>
<dbReference type="EMBL" id="BQNJ01000002">
    <property type="protein sequence ID" value="GKH04439.1"/>
    <property type="molecule type" value="Genomic_DNA"/>
</dbReference>
<sequence length="657" mass="75692">MPNEKKPKTKYVEYLRHAEYYDMQSTFDELYARSQAGEIFDGLMDVILSRENILLAYRNIKSNTGSFTPGTDKLKISDIGKLTADEVTARVRRIVKGGKNGYTPRSVRRKEIPKPNGSTRPLGIPCIWDRLVQQCIKQVMEPICEARFSNNSYGFRPNRSVENAIAAIYRLMQRSGLYYVVEFDIKGFFDNVDHSKLIKQLWSLNIRDKELLYVIRRILKAPILMPDGHIEHPAKGTPQGGIISPLLANVVLNELDHWIESQWQCNPVTENYSYRENATGCPIQSHAYRAMRNTRLKEMYIVRYADDFRILCRTKEQADRTLIAVTHWLKERLRLDVSPEKTRVVDTRRSYSEFLGFKIRLHKKGKKYVVQSHMCDKAYRKVKANLTKQVGNIKFPRKDRGEAGEVRLFNSMVMGIQNYYQLATDISIDCGDIGRTVNIVLKNRLKSGKTHRLKEEGRDLTKMELQRYGKSEQLRYIAQSKEPIYPISYVQCTNPMNLRRKVCAYTATGRSAIHDDLRINTSLLLQLMRAPTYRRSAEYADNRISLFSAQWGKCAITGKEFQCVSEIHCHHKTPKGNGGSDKYENLVLVLAPVHELIHAVNEDTICSYLSALKLDASQLMKLNRLRILANRKPIDLENLNLTNNSHNGMTKETKKTV</sequence>
<organism evidence="3 4">
    <name type="scientific">Hungatella hathewayi</name>
    <dbReference type="NCBI Taxonomy" id="154046"/>
    <lineage>
        <taxon>Bacteria</taxon>
        <taxon>Bacillati</taxon>
        <taxon>Bacillota</taxon>
        <taxon>Clostridia</taxon>
        <taxon>Lachnospirales</taxon>
        <taxon>Lachnospiraceae</taxon>
        <taxon>Hungatella</taxon>
    </lineage>
</organism>
<evidence type="ECO:0000259" key="1">
    <source>
        <dbReference type="PROSITE" id="PS50878"/>
    </source>
</evidence>
<dbReference type="InterPro" id="IPR003615">
    <property type="entry name" value="HNH_nuc"/>
</dbReference>
<accession>A0A3E3DBE1</accession>
<dbReference type="Gene3D" id="1.10.30.50">
    <property type="match status" value="1"/>
</dbReference>
<dbReference type="InterPro" id="IPR030931">
    <property type="entry name" value="Group_II_RT_mat"/>
</dbReference>
<dbReference type="SUPFAM" id="SSF56672">
    <property type="entry name" value="DNA/RNA polymerases"/>
    <property type="match status" value="1"/>
</dbReference>
<dbReference type="CDD" id="cd00085">
    <property type="entry name" value="HNHc"/>
    <property type="match status" value="1"/>
</dbReference>
<keyword evidence="3" id="KW-0695">RNA-directed DNA polymerase</keyword>
<dbReference type="InterPro" id="IPR000477">
    <property type="entry name" value="RT_dom"/>
</dbReference>
<dbReference type="PROSITE" id="PS50878">
    <property type="entry name" value="RT_POL"/>
    <property type="match status" value="1"/>
</dbReference>
<dbReference type="Pfam" id="PF00078">
    <property type="entry name" value="RVT_1"/>
    <property type="match status" value="1"/>
</dbReference>
<feature type="domain" description="Reverse transcriptase" evidence="1">
    <location>
        <begin position="93"/>
        <end position="359"/>
    </location>
</feature>
<reference evidence="2" key="2">
    <citation type="submission" date="2022-01" db="EMBL/GenBank/DDBJ databases">
        <title>Novel bile acid biosynthetic pathways are enriched in the microbiome of centenarians.</title>
        <authorList>
            <person name="Sato Y."/>
            <person name="Atarashi K."/>
            <person name="Plichta R.D."/>
            <person name="Arai Y."/>
            <person name="Sasajima S."/>
            <person name="Kearney M.S."/>
            <person name="Suda W."/>
            <person name="Takeshita K."/>
            <person name="Sasaki T."/>
            <person name="Okamoto S."/>
            <person name="Skelly N.A."/>
            <person name="Okamura Y."/>
            <person name="Vlamakis H."/>
            <person name="Li Y."/>
            <person name="Tanoue T."/>
            <person name="Takei H."/>
            <person name="Nittono H."/>
            <person name="Narushima S."/>
            <person name="Irie J."/>
            <person name="Itoh H."/>
            <person name="Moriya K."/>
            <person name="Sugiura Y."/>
            <person name="Suematsu M."/>
            <person name="Moritoki N."/>
            <person name="Shibata S."/>
            <person name="Littman R.D."/>
            <person name="Fischbach A.M."/>
            <person name="Uwamino Y."/>
            <person name="Inoue T."/>
            <person name="Honda A."/>
            <person name="Hattori M."/>
            <person name="Murai T."/>
            <person name="Xavier J.R."/>
            <person name="Hirose N."/>
            <person name="Honda K."/>
        </authorList>
    </citation>
    <scope>NUCLEOTIDE SEQUENCE</scope>
    <source>
        <strain evidence="2">CE91-St55</strain>
    </source>
</reference>
<protein>
    <submittedName>
        <fullName evidence="3">Group II intron reverse transcriptase/maturase</fullName>
        <ecNumber evidence="3">2.7.7.49</ecNumber>
    </submittedName>
</protein>
<evidence type="ECO:0000313" key="2">
    <source>
        <dbReference type="EMBL" id="GKH04439.1"/>
    </source>
</evidence>
<dbReference type="GO" id="GO:0003964">
    <property type="term" value="F:RNA-directed DNA polymerase activity"/>
    <property type="evidence" value="ECO:0007669"/>
    <property type="project" value="UniProtKB-KW"/>
</dbReference>
<dbReference type="NCBIfam" id="TIGR04416">
    <property type="entry name" value="group_II_RT_mat"/>
    <property type="match status" value="1"/>
</dbReference>
<dbReference type="InterPro" id="IPR043502">
    <property type="entry name" value="DNA/RNA_pol_sf"/>
</dbReference>
<dbReference type="PANTHER" id="PTHR34047:SF8">
    <property type="entry name" value="PROTEIN YKFC"/>
    <property type="match status" value="1"/>
</dbReference>
<keyword evidence="3" id="KW-0808">Transferase</keyword>
<keyword evidence="3" id="KW-0548">Nucleotidyltransferase</keyword>
<dbReference type="RefSeq" id="WP_002569213.1">
    <property type="nucleotide sequence ID" value="NZ_BQNJ01000002.1"/>
</dbReference>